<name>A0A6J4JXW0_9CHLR</name>
<accession>A0A6J4JXW0</accession>
<sequence length="69" mass="7742">MRPATLQIVSTSPGCISYRLIAAGRVVWSNRVHDRPEGHAGARRRLAAWAAEHRYTVSERKEGNTRRAS</sequence>
<dbReference type="AlphaFoldDB" id="A0A6J4JXW0"/>
<dbReference type="EMBL" id="CADCTK010000941">
    <property type="protein sequence ID" value="CAA9290121.1"/>
    <property type="molecule type" value="Genomic_DNA"/>
</dbReference>
<gene>
    <name evidence="1" type="ORF">AVDCRST_MAG26-4028</name>
</gene>
<proteinExistence type="predicted"/>
<organism evidence="1">
    <name type="scientific">uncultured Chloroflexia bacterium</name>
    <dbReference type="NCBI Taxonomy" id="1672391"/>
    <lineage>
        <taxon>Bacteria</taxon>
        <taxon>Bacillati</taxon>
        <taxon>Chloroflexota</taxon>
        <taxon>Chloroflexia</taxon>
        <taxon>environmental samples</taxon>
    </lineage>
</organism>
<evidence type="ECO:0000313" key="1">
    <source>
        <dbReference type="EMBL" id="CAA9290121.1"/>
    </source>
</evidence>
<reference evidence="1" key="1">
    <citation type="submission" date="2020-02" db="EMBL/GenBank/DDBJ databases">
        <authorList>
            <person name="Meier V. D."/>
        </authorList>
    </citation>
    <scope>NUCLEOTIDE SEQUENCE</scope>
    <source>
        <strain evidence="1">AVDCRST_MAG26</strain>
    </source>
</reference>
<protein>
    <submittedName>
        <fullName evidence="1">Uncharacterized protein</fullName>
    </submittedName>
</protein>